<proteinExistence type="predicted"/>
<dbReference type="EMBL" id="JACIDS010000002">
    <property type="protein sequence ID" value="MBB3930811.1"/>
    <property type="molecule type" value="Genomic_DNA"/>
</dbReference>
<dbReference type="AlphaFoldDB" id="A0A840APN1"/>
<reference evidence="1 2" key="1">
    <citation type="submission" date="2020-08" db="EMBL/GenBank/DDBJ databases">
        <title>Genomic Encyclopedia of Type Strains, Phase IV (KMG-IV): sequencing the most valuable type-strain genomes for metagenomic binning, comparative biology and taxonomic classification.</title>
        <authorList>
            <person name="Goeker M."/>
        </authorList>
    </citation>
    <scope>NUCLEOTIDE SEQUENCE [LARGE SCALE GENOMIC DNA]</scope>
    <source>
        <strain evidence="1 2">DSM 25966</strain>
    </source>
</reference>
<name>A0A840APN1_9HYPH</name>
<accession>A0A840APN1</accession>
<evidence type="ECO:0008006" key="3">
    <source>
        <dbReference type="Google" id="ProtNLM"/>
    </source>
</evidence>
<comment type="caution">
    <text evidence="1">The sequence shown here is derived from an EMBL/GenBank/DDBJ whole genome shotgun (WGS) entry which is preliminary data.</text>
</comment>
<organism evidence="1 2">
    <name type="scientific">Kaistia hirudinis</name>
    <dbReference type="NCBI Taxonomy" id="1293440"/>
    <lineage>
        <taxon>Bacteria</taxon>
        <taxon>Pseudomonadati</taxon>
        <taxon>Pseudomonadota</taxon>
        <taxon>Alphaproteobacteria</taxon>
        <taxon>Hyphomicrobiales</taxon>
        <taxon>Kaistiaceae</taxon>
        <taxon>Kaistia</taxon>
    </lineage>
</organism>
<evidence type="ECO:0000313" key="1">
    <source>
        <dbReference type="EMBL" id="MBB3930811.1"/>
    </source>
</evidence>
<gene>
    <name evidence="1" type="ORF">GGR25_001850</name>
</gene>
<keyword evidence="2" id="KW-1185">Reference proteome</keyword>
<dbReference type="RefSeq" id="WP_183398430.1">
    <property type="nucleotide sequence ID" value="NZ_JACIDS010000002.1"/>
</dbReference>
<sequence>MNRTEQRESATIIPFPVRARAGASGPQPYAVADLPVVDSASWYHEAAMREDEQAGTH</sequence>
<evidence type="ECO:0000313" key="2">
    <source>
        <dbReference type="Proteomes" id="UP000553963"/>
    </source>
</evidence>
<protein>
    <recommendedName>
        <fullName evidence="3">DUF2735 domain-containing protein</fullName>
    </recommendedName>
</protein>
<dbReference type="Proteomes" id="UP000553963">
    <property type="component" value="Unassembled WGS sequence"/>
</dbReference>
<dbReference type="Pfam" id="PF10931">
    <property type="entry name" value="DUF2735"/>
    <property type="match status" value="1"/>
</dbReference>
<dbReference type="InterPro" id="IPR021232">
    <property type="entry name" value="DUF2735"/>
</dbReference>